<dbReference type="Pfam" id="PF01810">
    <property type="entry name" value="LysE"/>
    <property type="match status" value="1"/>
</dbReference>
<keyword evidence="8" id="KW-1185">Reference proteome</keyword>
<evidence type="ECO:0000256" key="6">
    <source>
        <dbReference type="SAM" id="Phobius"/>
    </source>
</evidence>
<keyword evidence="5 6" id="KW-0472">Membrane</keyword>
<comment type="caution">
    <text evidence="7">The sequence shown here is derived from an EMBL/GenBank/DDBJ whole genome shotgun (WGS) entry which is preliminary data.</text>
</comment>
<reference evidence="8" key="1">
    <citation type="journal article" date="2019" name="Int. J. Syst. Evol. Microbiol.">
        <title>The Global Catalogue of Microorganisms (GCM) 10K type strain sequencing project: providing services to taxonomists for standard genome sequencing and annotation.</title>
        <authorList>
            <consortium name="The Broad Institute Genomics Platform"/>
            <consortium name="The Broad Institute Genome Sequencing Center for Infectious Disease"/>
            <person name="Wu L."/>
            <person name="Ma J."/>
        </authorList>
    </citation>
    <scope>NUCLEOTIDE SEQUENCE [LARGE SCALE GENOMIC DNA]</scope>
    <source>
        <strain evidence="8">JCM 31037</strain>
    </source>
</reference>
<protein>
    <submittedName>
        <fullName evidence="7">LysE family translocator</fullName>
    </submittedName>
</protein>
<dbReference type="PANTHER" id="PTHR30086">
    <property type="entry name" value="ARGININE EXPORTER PROTEIN ARGO"/>
    <property type="match status" value="1"/>
</dbReference>
<dbReference type="EMBL" id="JBHTMP010000086">
    <property type="protein sequence ID" value="MFD1325612.1"/>
    <property type="molecule type" value="Genomic_DNA"/>
</dbReference>
<feature type="transmembrane region" description="Helical" evidence="6">
    <location>
        <begin position="154"/>
        <end position="178"/>
    </location>
</feature>
<evidence type="ECO:0000256" key="2">
    <source>
        <dbReference type="ARBA" id="ARBA00022475"/>
    </source>
</evidence>
<dbReference type="InterPro" id="IPR001123">
    <property type="entry name" value="LeuE-type"/>
</dbReference>
<comment type="subcellular location">
    <subcellularLocation>
        <location evidence="1">Cell membrane</location>
        <topology evidence="1">Multi-pass membrane protein</topology>
    </subcellularLocation>
</comment>
<dbReference type="PANTHER" id="PTHR30086:SF20">
    <property type="entry name" value="ARGININE EXPORTER PROTEIN ARGO-RELATED"/>
    <property type="match status" value="1"/>
</dbReference>
<keyword evidence="3 6" id="KW-0812">Transmembrane</keyword>
<evidence type="ECO:0000256" key="3">
    <source>
        <dbReference type="ARBA" id="ARBA00022692"/>
    </source>
</evidence>
<sequence>MSWSSYLSFLAFAGVLVLVPGADFTVIVKNTLSGGARRGRWSAAGVASANAVQGLAAITGLGAVIVHYQPLFHTIKWAGIAYLTYLAVQALRSAWDGRYPVPTGPPEATPDASGTTPARIGWWQGFLSNITNPKVLVFYLAVLPQFIGPGTSTIVLLLFGLSHALLSLTYLLLVVVGLHRIRQILTRRTVRRVLDATTGTILLGFGARLATEQT</sequence>
<keyword evidence="4 6" id="KW-1133">Transmembrane helix</keyword>
<dbReference type="RefSeq" id="WP_377578274.1">
    <property type="nucleotide sequence ID" value="NZ_JBHTMP010000086.1"/>
</dbReference>
<name>A0ABW3YLY5_9ACTN</name>
<gene>
    <name evidence="7" type="ORF">ACFQ4H_31480</name>
</gene>
<feature type="transmembrane region" description="Helical" evidence="6">
    <location>
        <begin position="41"/>
        <end position="65"/>
    </location>
</feature>
<dbReference type="PIRSF" id="PIRSF006324">
    <property type="entry name" value="LeuE"/>
    <property type="match status" value="1"/>
</dbReference>
<evidence type="ECO:0000313" key="7">
    <source>
        <dbReference type="EMBL" id="MFD1325612.1"/>
    </source>
</evidence>
<evidence type="ECO:0000313" key="8">
    <source>
        <dbReference type="Proteomes" id="UP001597260"/>
    </source>
</evidence>
<evidence type="ECO:0000256" key="1">
    <source>
        <dbReference type="ARBA" id="ARBA00004651"/>
    </source>
</evidence>
<organism evidence="7 8">
    <name type="scientific">Micromonospora sonneratiae</name>
    <dbReference type="NCBI Taxonomy" id="1184706"/>
    <lineage>
        <taxon>Bacteria</taxon>
        <taxon>Bacillati</taxon>
        <taxon>Actinomycetota</taxon>
        <taxon>Actinomycetes</taxon>
        <taxon>Micromonosporales</taxon>
        <taxon>Micromonosporaceae</taxon>
        <taxon>Micromonospora</taxon>
    </lineage>
</organism>
<evidence type="ECO:0000256" key="4">
    <source>
        <dbReference type="ARBA" id="ARBA00022989"/>
    </source>
</evidence>
<keyword evidence="2" id="KW-1003">Cell membrane</keyword>
<evidence type="ECO:0000256" key="5">
    <source>
        <dbReference type="ARBA" id="ARBA00023136"/>
    </source>
</evidence>
<proteinExistence type="predicted"/>
<accession>A0ABW3YLY5</accession>
<dbReference type="Proteomes" id="UP001597260">
    <property type="component" value="Unassembled WGS sequence"/>
</dbReference>